<dbReference type="EMBL" id="AHHD01000218">
    <property type="protein sequence ID" value="EKG17988.1"/>
    <property type="molecule type" value="Genomic_DNA"/>
</dbReference>
<dbReference type="AlphaFoldDB" id="K2RTB6"/>
<gene>
    <name evidence="2" type="ORF">MPH_04677</name>
</gene>
<evidence type="ECO:0000256" key="1">
    <source>
        <dbReference type="SAM" id="MobiDB-lite"/>
    </source>
</evidence>
<dbReference type="InParanoid" id="K2RTB6"/>
<protein>
    <submittedName>
        <fullName evidence="2">Uncharacterized protein</fullName>
    </submittedName>
</protein>
<sequence length="140" mass="15131">MTTVCPANPSPPLCRDSASQSAISLGLISWKQNNTKRHHLRAAVGREGSKEVGDDGSIIRSSCACPKEFSATPSSRLDCILVATCWSGIRPSNLLRPLAGARQPPIPRVRPSEESSSFRSGFDSVRKHVESCTNSLNEVR</sequence>
<feature type="region of interest" description="Disordered" evidence="1">
    <location>
        <begin position="101"/>
        <end position="121"/>
    </location>
</feature>
<dbReference type="HOGENOM" id="CLU_1835516_0_0_1"/>
<accession>K2RTB6</accession>
<name>K2RTB6_MACPH</name>
<evidence type="ECO:0000313" key="3">
    <source>
        <dbReference type="Proteomes" id="UP000007129"/>
    </source>
</evidence>
<proteinExistence type="predicted"/>
<reference evidence="2 3" key="1">
    <citation type="journal article" date="2012" name="BMC Genomics">
        <title>Tools to kill: Genome of one of the most destructive plant pathogenic fungi Macrophomina phaseolina.</title>
        <authorList>
            <person name="Islam M.S."/>
            <person name="Haque M.S."/>
            <person name="Islam M.M."/>
            <person name="Emdad E.M."/>
            <person name="Halim A."/>
            <person name="Hossen Q.M.M."/>
            <person name="Hossain M.Z."/>
            <person name="Ahmed B."/>
            <person name="Rahim S."/>
            <person name="Rahman M.S."/>
            <person name="Alam M.M."/>
            <person name="Hou S."/>
            <person name="Wan X."/>
            <person name="Saito J.A."/>
            <person name="Alam M."/>
        </authorList>
    </citation>
    <scope>NUCLEOTIDE SEQUENCE [LARGE SCALE GENOMIC DNA]</scope>
    <source>
        <strain evidence="2 3">MS6</strain>
    </source>
</reference>
<evidence type="ECO:0000313" key="2">
    <source>
        <dbReference type="EMBL" id="EKG17988.1"/>
    </source>
</evidence>
<dbReference type="Proteomes" id="UP000007129">
    <property type="component" value="Unassembled WGS sequence"/>
</dbReference>
<organism evidence="2 3">
    <name type="scientific">Macrophomina phaseolina (strain MS6)</name>
    <name type="common">Charcoal rot fungus</name>
    <dbReference type="NCBI Taxonomy" id="1126212"/>
    <lineage>
        <taxon>Eukaryota</taxon>
        <taxon>Fungi</taxon>
        <taxon>Dikarya</taxon>
        <taxon>Ascomycota</taxon>
        <taxon>Pezizomycotina</taxon>
        <taxon>Dothideomycetes</taxon>
        <taxon>Dothideomycetes incertae sedis</taxon>
        <taxon>Botryosphaeriales</taxon>
        <taxon>Botryosphaeriaceae</taxon>
        <taxon>Macrophomina</taxon>
    </lineage>
</organism>
<comment type="caution">
    <text evidence="2">The sequence shown here is derived from an EMBL/GenBank/DDBJ whole genome shotgun (WGS) entry which is preliminary data.</text>
</comment>
<dbReference type="VEuPathDB" id="FungiDB:MPH_04677"/>